<evidence type="ECO:0000256" key="1">
    <source>
        <dbReference type="ARBA" id="ARBA00022723"/>
    </source>
</evidence>
<dbReference type="SUPFAM" id="SSF56219">
    <property type="entry name" value="DNase I-like"/>
    <property type="match status" value="1"/>
</dbReference>
<evidence type="ECO:0000256" key="2">
    <source>
        <dbReference type="ARBA" id="ARBA00022771"/>
    </source>
</evidence>
<dbReference type="InterPro" id="IPR011011">
    <property type="entry name" value="Znf_FYVE_PHD"/>
</dbReference>
<dbReference type="Proteomes" id="UP000683360">
    <property type="component" value="Unassembled WGS sequence"/>
</dbReference>
<keyword evidence="1" id="KW-0479">Metal-binding</keyword>
<dbReference type="Gene3D" id="3.60.10.10">
    <property type="entry name" value="Endonuclease/exonuclease/phosphatase"/>
    <property type="match status" value="1"/>
</dbReference>
<evidence type="ECO:0000259" key="5">
    <source>
        <dbReference type="PROSITE" id="PS50016"/>
    </source>
</evidence>
<keyword evidence="2 4" id="KW-0863">Zinc-finger</keyword>
<dbReference type="InterPro" id="IPR019787">
    <property type="entry name" value="Znf_PHD-finger"/>
</dbReference>
<dbReference type="PROSITE" id="PS50016">
    <property type="entry name" value="ZF_PHD_2"/>
    <property type="match status" value="1"/>
</dbReference>
<dbReference type="InterPro" id="IPR019786">
    <property type="entry name" value="Zinc_finger_PHD-type_CS"/>
</dbReference>
<dbReference type="OrthoDB" id="6142893at2759"/>
<dbReference type="PROSITE" id="PS01359">
    <property type="entry name" value="ZF_PHD_1"/>
    <property type="match status" value="1"/>
</dbReference>
<protein>
    <recommendedName>
        <fullName evidence="5">PHD-type domain-containing protein</fullName>
    </recommendedName>
</protein>
<dbReference type="InterPro" id="IPR001965">
    <property type="entry name" value="Znf_PHD"/>
</dbReference>
<dbReference type="GO" id="GO:0008270">
    <property type="term" value="F:zinc ion binding"/>
    <property type="evidence" value="ECO:0007669"/>
    <property type="project" value="UniProtKB-KW"/>
</dbReference>
<gene>
    <name evidence="6" type="ORF">MEDL_8076</name>
</gene>
<name>A0A8S3Q8N3_MYTED</name>
<keyword evidence="7" id="KW-1185">Reference proteome</keyword>
<feature type="domain" description="PHD-type" evidence="5">
    <location>
        <begin position="13"/>
        <end position="70"/>
    </location>
</feature>
<dbReference type="EMBL" id="CAJPWZ010000458">
    <property type="protein sequence ID" value="CAG2193033.1"/>
    <property type="molecule type" value="Genomic_DNA"/>
</dbReference>
<dbReference type="GO" id="GO:0003824">
    <property type="term" value="F:catalytic activity"/>
    <property type="evidence" value="ECO:0007669"/>
    <property type="project" value="InterPro"/>
</dbReference>
<evidence type="ECO:0000256" key="3">
    <source>
        <dbReference type="ARBA" id="ARBA00022833"/>
    </source>
</evidence>
<dbReference type="PANTHER" id="PTHR47510">
    <property type="entry name" value="REVERSE TRANSCRIPTASE DOMAIN-CONTAINING PROTEIN"/>
    <property type="match status" value="1"/>
</dbReference>
<dbReference type="SMART" id="SM00249">
    <property type="entry name" value="PHD"/>
    <property type="match status" value="1"/>
</dbReference>
<accession>A0A8S3Q8N3</accession>
<proteinExistence type="predicted"/>
<comment type="caution">
    <text evidence="6">The sequence shown here is derived from an EMBL/GenBank/DDBJ whole genome shotgun (WGS) entry which is preliminary data.</text>
</comment>
<dbReference type="InterPro" id="IPR036691">
    <property type="entry name" value="Endo/exonu/phosph_ase_sf"/>
</dbReference>
<evidence type="ECO:0000313" key="7">
    <source>
        <dbReference type="Proteomes" id="UP000683360"/>
    </source>
</evidence>
<organism evidence="6 7">
    <name type="scientific">Mytilus edulis</name>
    <name type="common">Blue mussel</name>
    <dbReference type="NCBI Taxonomy" id="6550"/>
    <lineage>
        <taxon>Eukaryota</taxon>
        <taxon>Metazoa</taxon>
        <taxon>Spiralia</taxon>
        <taxon>Lophotrochozoa</taxon>
        <taxon>Mollusca</taxon>
        <taxon>Bivalvia</taxon>
        <taxon>Autobranchia</taxon>
        <taxon>Pteriomorphia</taxon>
        <taxon>Mytilida</taxon>
        <taxon>Mytiloidea</taxon>
        <taxon>Mytilidae</taxon>
        <taxon>Mytilinae</taxon>
        <taxon>Mytilus</taxon>
    </lineage>
</organism>
<dbReference type="PANTHER" id="PTHR47510:SF3">
    <property type="entry name" value="ENDO_EXONUCLEASE_PHOSPHATASE DOMAIN-CONTAINING PROTEIN"/>
    <property type="match status" value="1"/>
</dbReference>
<dbReference type="InterPro" id="IPR005135">
    <property type="entry name" value="Endo/exonuclease/phosphatase"/>
</dbReference>
<dbReference type="Gene3D" id="3.30.40.10">
    <property type="entry name" value="Zinc/RING finger domain, C3HC4 (zinc finger)"/>
    <property type="match status" value="1"/>
</dbReference>
<reference evidence="6" key="1">
    <citation type="submission" date="2021-03" db="EMBL/GenBank/DDBJ databases">
        <authorList>
            <person name="Bekaert M."/>
        </authorList>
    </citation>
    <scope>NUCLEOTIDE SEQUENCE</scope>
</reference>
<dbReference type="AlphaFoldDB" id="A0A8S3Q8N3"/>
<sequence length="351" mass="40302">MSGDIAQNPGRIKYPCGICRKPTEKNQRAIQCEDCLFWHHIKCINMSIHVYDELSNKIRESWFCKSCTLPSFTNSFFEISINEETDDLSNLPRHSTTISGLTDVNIASANDNMHEDVFEELKKVRSSNTSNLMCGYLNINSLRYKFECIKDLLHRNLVDILFLSETKIDESFPNAQFCVDNFTMWRADRNQHGGGLIAYVRSDLAADRKIQLEFSDVESIGIEAAIGNKKWFFCGIYKPPSMSDNHFSTDCTKTIDKIISKYDNYIFIGDFNYNMLNCDKSAMIREICDIFNLKNIIKKATCFTKIAKATLLDLILMNHDCDFKKICNFGTGISDVHNFISVQLNSQYNNE</sequence>
<dbReference type="SUPFAM" id="SSF57903">
    <property type="entry name" value="FYVE/PHD zinc finger"/>
    <property type="match status" value="1"/>
</dbReference>
<evidence type="ECO:0000256" key="4">
    <source>
        <dbReference type="PROSITE-ProRule" id="PRU00146"/>
    </source>
</evidence>
<dbReference type="Pfam" id="PF00628">
    <property type="entry name" value="PHD"/>
    <property type="match status" value="1"/>
</dbReference>
<dbReference type="InterPro" id="IPR013083">
    <property type="entry name" value="Znf_RING/FYVE/PHD"/>
</dbReference>
<keyword evidence="3" id="KW-0862">Zinc</keyword>
<evidence type="ECO:0000313" key="6">
    <source>
        <dbReference type="EMBL" id="CAG2193033.1"/>
    </source>
</evidence>
<dbReference type="Pfam" id="PF03372">
    <property type="entry name" value="Exo_endo_phos"/>
    <property type="match status" value="1"/>
</dbReference>